<protein>
    <submittedName>
        <fullName evidence="1">GHMP kinase</fullName>
    </submittedName>
</protein>
<accession>A0A5D0J828</accession>
<dbReference type="InterPro" id="IPR014721">
    <property type="entry name" value="Ribsml_uS5_D2-typ_fold_subgr"/>
</dbReference>
<evidence type="ECO:0000313" key="1">
    <source>
        <dbReference type="EMBL" id="TYA92353.1"/>
    </source>
</evidence>
<dbReference type="NCBIfam" id="NF040656">
    <property type="entry name" value="GHMP_GYDIA"/>
    <property type="match status" value="1"/>
</dbReference>
<evidence type="ECO:0000313" key="2">
    <source>
        <dbReference type="Proteomes" id="UP000323930"/>
    </source>
</evidence>
<keyword evidence="2" id="KW-1185">Reference proteome</keyword>
<name>A0A5D0J828_9FLAO</name>
<dbReference type="InterPro" id="IPR020568">
    <property type="entry name" value="Ribosomal_Su5_D2-typ_SF"/>
</dbReference>
<dbReference type="EMBL" id="VSDQ01000163">
    <property type="protein sequence ID" value="TYA92353.1"/>
    <property type="molecule type" value="Genomic_DNA"/>
</dbReference>
<dbReference type="Proteomes" id="UP000323930">
    <property type="component" value="Unassembled WGS sequence"/>
</dbReference>
<organism evidence="1 2">
    <name type="scientific">Seonamhaeicola marinus</name>
    <dbReference type="NCBI Taxonomy" id="1912246"/>
    <lineage>
        <taxon>Bacteria</taxon>
        <taxon>Pseudomonadati</taxon>
        <taxon>Bacteroidota</taxon>
        <taxon>Flavobacteriia</taxon>
        <taxon>Flavobacteriales</taxon>
        <taxon>Flavobacteriaceae</taxon>
    </lineage>
</organism>
<dbReference type="InterPro" id="IPR047765">
    <property type="entry name" value="GHMP_GYDIA-like"/>
</dbReference>
<comment type="caution">
    <text evidence="1">The sequence shown here is derived from an EMBL/GenBank/DDBJ whole genome shotgun (WGS) entry which is preliminary data.</text>
</comment>
<keyword evidence="1" id="KW-0808">Transferase</keyword>
<dbReference type="SUPFAM" id="SSF54211">
    <property type="entry name" value="Ribosomal protein S5 domain 2-like"/>
    <property type="match status" value="1"/>
</dbReference>
<proteinExistence type="predicted"/>
<dbReference type="GO" id="GO:0016301">
    <property type="term" value="F:kinase activity"/>
    <property type="evidence" value="ECO:0007669"/>
    <property type="project" value="UniProtKB-KW"/>
</dbReference>
<dbReference type="RefSeq" id="WP_148539959.1">
    <property type="nucleotide sequence ID" value="NZ_VSDQ01000163.1"/>
</dbReference>
<sequence>MPKFKSNGKLLLTGEYVVLDGANALAVPTKLGQSLSVEAIDISKIYWKSFDNLNNLWYEGEFEIVEGILRATEQNDVSNRIVQIFNAVNTLNGSFLRGNRGFNIETSLDFPTNWGLGTSSTLINNIAQWANVDAFKLLELTFGGSGYDIACAQHNMPITYNIKNGAPEVKQVNFQPSFKDQLYFVYLNKKQNSREGIAHYKAQDKKDLEHTISEINRITSKMINCEHLESFQKLVEEHEQLISSVTKQETVKRVFFPDFKGSIKSLGAWGGDFILVASKDNPRAYFEQKGFNTIVSYKDMLL</sequence>
<dbReference type="OrthoDB" id="5288719at2"/>
<dbReference type="Gene3D" id="3.30.230.10">
    <property type="match status" value="1"/>
</dbReference>
<keyword evidence="1" id="KW-0418">Kinase</keyword>
<reference evidence="1 2" key="1">
    <citation type="submission" date="2019-08" db="EMBL/GenBank/DDBJ databases">
        <title>Seonamhaeicola sediminis sp. nov., isolated from marine sediment.</title>
        <authorList>
            <person name="Cao W.R."/>
        </authorList>
    </citation>
    <scope>NUCLEOTIDE SEQUENCE [LARGE SCALE GENOMIC DNA]</scope>
    <source>
        <strain evidence="1 2">B011</strain>
    </source>
</reference>
<gene>
    <name evidence="1" type="ORF">FUA24_02655</name>
</gene>
<dbReference type="AlphaFoldDB" id="A0A5D0J828"/>